<dbReference type="Pfam" id="PF08550">
    <property type="entry name" value="GATA_AreA"/>
    <property type="match status" value="1"/>
</dbReference>
<dbReference type="InterPro" id="IPR013088">
    <property type="entry name" value="Znf_NHR/GATA"/>
</dbReference>
<evidence type="ECO:0000256" key="5">
    <source>
        <dbReference type="ARBA" id="ARBA00023015"/>
    </source>
</evidence>
<feature type="region of interest" description="Disordered" evidence="9">
    <location>
        <begin position="953"/>
        <end position="1084"/>
    </location>
</feature>
<sequence length="1236" mass="129630">MDSTASVSSPPPDKAAMSSSWGFDLTSNDNSSQPSDSFVRSISRNQPPQVDLTAMAGFNPSSLGAFPSPPIPFSDPSGLPAFPPSHPLAMADPAQVLQQLAAQRAAAALMQTNLTSPWANMQANMLSSQAKSKSSRLKLQTGSSPLGSSHNSRVNTPSLPSSPLRLNHRDMDPTASTSRTSSSASPVDYSSSKAKRKPGTDKSGLSLLDSQPLPEPVYHPDSAAGQSLVQEAALENFGFGMGLGGIGSVIMTPYGPLSYEMAARAGLAPALPGWPPAHLPSGYPGLASAAPMPSIRPNLPPSLWMSPSSIPKYKPNVPPVKNTSMRQQLNRTPGTSPGTSTTATPAALSSLASGPVSSTSSVSPPVIGHPSPEVSKATPAPKDTPEDHRSPSIVSDILADDFFSSRPAAIGVNDSINPAGLAGRRPTVTFAASPVGSPGAFGVASPALSGAGGDGDTGRGEHPLAAEVWRMYAKTKASLPHQQRMENLTWRMMAMALKKKPKSEKDEEDTSPQPANVAEPKAEELAPGKSSGERVQDKEQPKQVKEEEQQRGRRPDKGKARVVVQGFAAEEGCNGVEPERLPPSFPHVRYIGCNLAHRLHHFRPNDAMDWRAVSRSRSRISMDWRADSRSRSRPPWDALRPRGEWDASEAHSHALLAQGRAQDGQLMGQRNDPEPIPEEGQGSLSKNSTSVPIPIRPPGPGRTSPAPAYHHSLGYLPQSVPTYDPTQGGFGVAAGMGMDGNDGFPKRVRKTSFDHTVQRLDFAANNVAIRGRHQYNGRPLPPSMPIQASIASYGDSTPDIVRSLDEAVSGTSSFPSTPYSHHAPPGVDNFFDMPSEGVDEKRSDGRLSVSPSHTLSPGHHGLMGHSMGLGALSASQDLSGFNHGLPTSYSLASSNQALSAAASAAVAESEARYNAVTMSIVNAGLDNVGPDGPLDYHYFMNVLYPGGNTLDPSGAENSIGQANFDGSISHPGLDPSLPHPFTHVDPTQVLTGDLTGVYGPSPSSDGWATGGFTSSSTASPEPSRPNHNQAGQKDREALSMPGSGPSNPKDRANYASAKKNPGRSQGATKDGSGGANGDDDSTPTVCTNCQTTTTPLWRRDPEGNPLCNACGLFYKLHGVTRPMSLKTDVIKKRNRASGGPNNGSRKPALPSSTPSQAGERITSSSLRFAYPVEGSHSATGRPIAPSTRLTTVAAAGGGGAPTNSPANMAIKRARRISVNGVSNSTASIPNRRGTIE</sequence>
<feature type="compositionally biased region" description="Polar residues" evidence="9">
    <location>
        <begin position="17"/>
        <end position="48"/>
    </location>
</feature>
<feature type="region of interest" description="Disordered" evidence="9">
    <location>
        <begin position="498"/>
        <end position="560"/>
    </location>
</feature>
<evidence type="ECO:0000256" key="8">
    <source>
        <dbReference type="PROSITE-ProRule" id="PRU00094"/>
    </source>
</evidence>
<dbReference type="SMART" id="SM00401">
    <property type="entry name" value="ZnF_GATA"/>
    <property type="match status" value="1"/>
</dbReference>
<feature type="region of interest" description="Disordered" evidence="9">
    <location>
        <begin position="1125"/>
        <end position="1161"/>
    </location>
</feature>
<dbReference type="InterPro" id="IPR039355">
    <property type="entry name" value="Transcription_factor_GATA"/>
</dbReference>
<feature type="region of interest" description="Disordered" evidence="9">
    <location>
        <begin position="126"/>
        <end position="221"/>
    </location>
</feature>
<dbReference type="AlphaFoldDB" id="A0A8H3DS02"/>
<feature type="compositionally biased region" description="Polar residues" evidence="9">
    <location>
        <begin position="955"/>
        <end position="966"/>
    </location>
</feature>
<dbReference type="PRINTS" id="PR00619">
    <property type="entry name" value="GATAZNFINGER"/>
</dbReference>
<evidence type="ECO:0000313" key="12">
    <source>
        <dbReference type="Proteomes" id="UP000663827"/>
    </source>
</evidence>
<dbReference type="GO" id="GO:0000978">
    <property type="term" value="F:RNA polymerase II cis-regulatory region sequence-specific DNA binding"/>
    <property type="evidence" value="ECO:0007669"/>
    <property type="project" value="TreeGrafter"/>
</dbReference>
<evidence type="ECO:0000256" key="2">
    <source>
        <dbReference type="ARBA" id="ARBA00022723"/>
    </source>
</evidence>
<feature type="compositionally biased region" description="Polar residues" evidence="9">
    <location>
        <begin position="1150"/>
        <end position="1161"/>
    </location>
</feature>
<organism evidence="11 12">
    <name type="scientific">Rhizoctonia solani</name>
    <dbReference type="NCBI Taxonomy" id="456999"/>
    <lineage>
        <taxon>Eukaryota</taxon>
        <taxon>Fungi</taxon>
        <taxon>Dikarya</taxon>
        <taxon>Basidiomycota</taxon>
        <taxon>Agaricomycotina</taxon>
        <taxon>Agaricomycetes</taxon>
        <taxon>Cantharellales</taxon>
        <taxon>Ceratobasidiaceae</taxon>
        <taxon>Rhizoctonia</taxon>
    </lineage>
</organism>
<keyword evidence="7" id="KW-0539">Nucleus</keyword>
<accession>A0A8H3DS02</accession>
<comment type="caution">
    <text evidence="11">The sequence shown here is derived from an EMBL/GenBank/DDBJ whole genome shotgun (WGS) entry which is preliminary data.</text>
</comment>
<dbReference type="GO" id="GO:0000981">
    <property type="term" value="F:DNA-binding transcription factor activity, RNA polymerase II-specific"/>
    <property type="evidence" value="ECO:0007669"/>
    <property type="project" value="TreeGrafter"/>
</dbReference>
<evidence type="ECO:0000256" key="1">
    <source>
        <dbReference type="ARBA" id="ARBA00004123"/>
    </source>
</evidence>
<evidence type="ECO:0000256" key="6">
    <source>
        <dbReference type="ARBA" id="ARBA00023163"/>
    </source>
</evidence>
<feature type="domain" description="GATA-type" evidence="10">
    <location>
        <begin position="1080"/>
        <end position="1133"/>
    </location>
</feature>
<dbReference type="GO" id="GO:0000122">
    <property type="term" value="P:negative regulation of transcription by RNA polymerase II"/>
    <property type="evidence" value="ECO:0007669"/>
    <property type="project" value="TreeGrafter"/>
</dbReference>
<evidence type="ECO:0000256" key="3">
    <source>
        <dbReference type="ARBA" id="ARBA00022771"/>
    </source>
</evidence>
<dbReference type="PROSITE" id="PS00344">
    <property type="entry name" value="GATA_ZN_FINGER_1"/>
    <property type="match status" value="1"/>
</dbReference>
<evidence type="ECO:0000256" key="9">
    <source>
        <dbReference type="SAM" id="MobiDB-lite"/>
    </source>
</evidence>
<keyword evidence="5" id="KW-0805">Transcription regulation</keyword>
<comment type="subcellular location">
    <subcellularLocation>
        <location evidence="1">Nucleus</location>
    </subcellularLocation>
</comment>
<dbReference type="InterPro" id="IPR013860">
    <property type="entry name" value="AreA_GATA"/>
</dbReference>
<feature type="compositionally biased region" description="Basic and acidic residues" evidence="9">
    <location>
        <begin position="639"/>
        <end position="649"/>
    </location>
</feature>
<feature type="compositionally biased region" description="Low complexity" evidence="9">
    <location>
        <begin position="174"/>
        <end position="192"/>
    </location>
</feature>
<dbReference type="Proteomes" id="UP000663827">
    <property type="component" value="Unassembled WGS sequence"/>
</dbReference>
<keyword evidence="2" id="KW-0479">Metal-binding</keyword>
<feature type="region of interest" description="Disordered" evidence="9">
    <location>
        <begin position="809"/>
        <end position="862"/>
    </location>
</feature>
<feature type="region of interest" description="Disordered" evidence="9">
    <location>
        <begin position="1"/>
        <end position="84"/>
    </location>
</feature>
<dbReference type="Pfam" id="PF00320">
    <property type="entry name" value="GATA"/>
    <property type="match status" value="1"/>
</dbReference>
<dbReference type="InterPro" id="IPR000679">
    <property type="entry name" value="Znf_GATA"/>
</dbReference>
<dbReference type="FunFam" id="3.30.50.10:FF:000007">
    <property type="entry name" value="Nitrogen regulatory AreA, N-terminal"/>
    <property type="match status" value="1"/>
</dbReference>
<protein>
    <recommendedName>
        <fullName evidence="10">GATA-type domain-containing protein</fullName>
    </recommendedName>
</protein>
<dbReference type="CDD" id="cd00202">
    <property type="entry name" value="ZnF_GATA"/>
    <property type="match status" value="1"/>
</dbReference>
<dbReference type="PROSITE" id="PS50114">
    <property type="entry name" value="GATA_ZN_FINGER_2"/>
    <property type="match status" value="1"/>
</dbReference>
<evidence type="ECO:0000256" key="7">
    <source>
        <dbReference type="ARBA" id="ARBA00023242"/>
    </source>
</evidence>
<dbReference type="PANTHER" id="PTHR10071">
    <property type="entry name" value="TRANSCRIPTION FACTOR GATA FAMILY MEMBER"/>
    <property type="match status" value="1"/>
</dbReference>
<keyword evidence="3 8" id="KW-0863">Zinc-finger</keyword>
<feature type="compositionally biased region" description="Polar residues" evidence="9">
    <location>
        <begin position="126"/>
        <end position="161"/>
    </location>
</feature>
<dbReference type="PANTHER" id="PTHR10071:SF281">
    <property type="entry name" value="BOX A-BINDING FACTOR-RELATED"/>
    <property type="match status" value="1"/>
</dbReference>
<dbReference type="SUPFAM" id="SSF57716">
    <property type="entry name" value="Glucocorticoid receptor-like (DNA-binding domain)"/>
    <property type="match status" value="1"/>
</dbReference>
<feature type="region of interest" description="Disordered" evidence="9">
    <location>
        <begin position="314"/>
        <end position="392"/>
    </location>
</feature>
<evidence type="ECO:0000256" key="4">
    <source>
        <dbReference type="ARBA" id="ARBA00022833"/>
    </source>
</evidence>
<gene>
    <name evidence="11" type="ORF">RDB_LOCUS4824</name>
</gene>
<feature type="region of interest" description="Disordered" evidence="9">
    <location>
        <begin position="622"/>
        <end position="649"/>
    </location>
</feature>
<dbReference type="GO" id="GO:0005634">
    <property type="term" value="C:nucleus"/>
    <property type="evidence" value="ECO:0007669"/>
    <property type="project" value="UniProtKB-SubCell"/>
</dbReference>
<dbReference type="GO" id="GO:0008270">
    <property type="term" value="F:zinc ion binding"/>
    <property type="evidence" value="ECO:0007669"/>
    <property type="project" value="UniProtKB-KW"/>
</dbReference>
<feature type="compositionally biased region" description="Polar residues" evidence="9">
    <location>
        <begin position="809"/>
        <end position="819"/>
    </location>
</feature>
<feature type="compositionally biased region" description="Low complexity" evidence="9">
    <location>
        <begin position="332"/>
        <end position="366"/>
    </location>
</feature>
<dbReference type="GO" id="GO:0045944">
    <property type="term" value="P:positive regulation of transcription by RNA polymerase II"/>
    <property type="evidence" value="ECO:0007669"/>
    <property type="project" value="TreeGrafter"/>
</dbReference>
<proteinExistence type="predicted"/>
<dbReference type="EMBL" id="CAJNJQ010000105">
    <property type="protein sequence ID" value="CAE7056464.1"/>
    <property type="molecule type" value="Genomic_DNA"/>
</dbReference>
<keyword evidence="6" id="KW-0804">Transcription</keyword>
<reference evidence="11" key="1">
    <citation type="submission" date="2021-01" db="EMBL/GenBank/DDBJ databases">
        <authorList>
            <person name="Kaushik A."/>
        </authorList>
    </citation>
    <scope>NUCLEOTIDE SEQUENCE</scope>
    <source>
        <strain evidence="11">AG5</strain>
    </source>
</reference>
<keyword evidence="4" id="KW-0862">Zinc</keyword>
<evidence type="ECO:0000313" key="11">
    <source>
        <dbReference type="EMBL" id="CAE7056464.1"/>
    </source>
</evidence>
<feature type="compositionally biased region" description="Basic and acidic residues" evidence="9">
    <location>
        <begin position="520"/>
        <end position="559"/>
    </location>
</feature>
<name>A0A8H3DS02_9AGAM</name>
<dbReference type="Gene3D" id="3.30.50.10">
    <property type="entry name" value="Erythroid Transcription Factor GATA-1, subunit A"/>
    <property type="match status" value="1"/>
</dbReference>
<feature type="compositionally biased region" description="Low complexity" evidence="9">
    <location>
        <begin position="1010"/>
        <end position="1019"/>
    </location>
</feature>
<feature type="region of interest" description="Disordered" evidence="9">
    <location>
        <begin position="663"/>
        <end position="705"/>
    </location>
</feature>
<evidence type="ECO:0000259" key="10">
    <source>
        <dbReference type="PROSITE" id="PS50114"/>
    </source>
</evidence>